<reference evidence="1 2" key="1">
    <citation type="submission" date="2023-03" db="EMBL/GenBank/DDBJ databases">
        <title>Genome insight into feeding habits of ladybird beetles.</title>
        <authorList>
            <person name="Li H.-S."/>
            <person name="Huang Y.-H."/>
            <person name="Pang H."/>
        </authorList>
    </citation>
    <scope>NUCLEOTIDE SEQUENCE [LARGE SCALE GENOMIC DNA]</scope>
    <source>
        <strain evidence="1">SYSU_2023b</strain>
        <tissue evidence="1">Whole body</tissue>
    </source>
</reference>
<dbReference type="EMBL" id="JARQZJ010000123">
    <property type="protein sequence ID" value="KAK9889564.1"/>
    <property type="molecule type" value="Genomic_DNA"/>
</dbReference>
<evidence type="ECO:0000313" key="2">
    <source>
        <dbReference type="Proteomes" id="UP001431783"/>
    </source>
</evidence>
<evidence type="ECO:0000313" key="1">
    <source>
        <dbReference type="EMBL" id="KAK9889564.1"/>
    </source>
</evidence>
<accession>A0AAW1V2R5</accession>
<comment type="caution">
    <text evidence="1">The sequence shown here is derived from an EMBL/GenBank/DDBJ whole genome shotgun (WGS) entry which is preliminary data.</text>
</comment>
<dbReference type="Proteomes" id="UP001431783">
    <property type="component" value="Unassembled WGS sequence"/>
</dbReference>
<keyword evidence="2" id="KW-1185">Reference proteome</keyword>
<dbReference type="AlphaFoldDB" id="A0AAW1V2R5"/>
<organism evidence="1 2">
    <name type="scientific">Henosepilachna vigintioctopunctata</name>
    <dbReference type="NCBI Taxonomy" id="420089"/>
    <lineage>
        <taxon>Eukaryota</taxon>
        <taxon>Metazoa</taxon>
        <taxon>Ecdysozoa</taxon>
        <taxon>Arthropoda</taxon>
        <taxon>Hexapoda</taxon>
        <taxon>Insecta</taxon>
        <taxon>Pterygota</taxon>
        <taxon>Neoptera</taxon>
        <taxon>Endopterygota</taxon>
        <taxon>Coleoptera</taxon>
        <taxon>Polyphaga</taxon>
        <taxon>Cucujiformia</taxon>
        <taxon>Coccinelloidea</taxon>
        <taxon>Coccinellidae</taxon>
        <taxon>Epilachninae</taxon>
        <taxon>Epilachnini</taxon>
        <taxon>Henosepilachna</taxon>
    </lineage>
</organism>
<proteinExistence type="predicted"/>
<gene>
    <name evidence="1" type="ORF">WA026_006938</name>
</gene>
<sequence length="125" mass="14999">MTRYLEKSTPPSYIKNFLPHFNECKIYNQIPYSNRPSHQQPPRKNTNPTLPMCRLCYPCLITNSRHSWCPTCYQTSLRCCRYSCEPHWSSTRNNLRECSRNATLFRCHPKECRICYYYKGKGQNF</sequence>
<name>A0AAW1V2R5_9CUCU</name>
<protein>
    <submittedName>
        <fullName evidence="1">Uncharacterized protein</fullName>
    </submittedName>
</protein>